<protein>
    <submittedName>
        <fullName evidence="3">Cuticlin-1</fullName>
    </submittedName>
</protein>
<reference evidence="3" key="1">
    <citation type="journal article" date="2014" name="PLoS ONE">
        <title>Transcriptome-Based Identification of ABC Transporters in the Western Tarnished Plant Bug Lygus hesperus.</title>
        <authorList>
            <person name="Hull J.J."/>
            <person name="Chaney K."/>
            <person name="Geib S.M."/>
            <person name="Fabrick J.A."/>
            <person name="Brent C.S."/>
            <person name="Walsh D."/>
            <person name="Lavine L.C."/>
        </authorList>
    </citation>
    <scope>NUCLEOTIDE SEQUENCE</scope>
</reference>
<reference evidence="4" key="3">
    <citation type="submission" date="2014-09" db="EMBL/GenBank/DDBJ databases">
        <authorList>
            <person name="Magalhaes I.L.F."/>
            <person name="Oliveira U."/>
            <person name="Santos F.R."/>
            <person name="Vidigal T.H.D.A."/>
            <person name="Brescovit A.D."/>
            <person name="Santos A.J."/>
        </authorList>
    </citation>
    <scope>NUCLEOTIDE SEQUENCE</scope>
</reference>
<proteinExistence type="predicted"/>
<keyword evidence="1" id="KW-0732">Signal</keyword>
<evidence type="ECO:0000259" key="2">
    <source>
        <dbReference type="PROSITE" id="PS51034"/>
    </source>
</evidence>
<dbReference type="PANTHER" id="PTHR46560:SF5">
    <property type="entry name" value="CYPHER, ISOFORM B"/>
    <property type="match status" value="1"/>
</dbReference>
<evidence type="ECO:0000313" key="3">
    <source>
        <dbReference type="EMBL" id="JAG19979.1"/>
    </source>
</evidence>
<dbReference type="PANTHER" id="PTHR46560">
    <property type="entry name" value="CYPHER, ISOFORM B"/>
    <property type="match status" value="1"/>
</dbReference>
<accession>A0A0A9XJ07</accession>
<evidence type="ECO:0000256" key="1">
    <source>
        <dbReference type="SAM" id="SignalP"/>
    </source>
</evidence>
<sequence>MASFSACLCILLLTPLQVLCSGADEDDYSMIEYEYVEGPRTGRSPAFGDRITPIAKGSTNKGLVQMNFQRGTRANGPNEVGAHSHKVDFMIDQVICDSKGITVSITFAEPFDGIIYSRGHFQKRACRYVDAGGGQTQYVFSIPAEGCGNERGACSRGSCSLGSTIENVIIIQTDPEIQEEWDIARKVACRDTNGNNAVSSGKAIF</sequence>
<dbReference type="InterPro" id="IPR056953">
    <property type="entry name" value="CUT_N"/>
</dbReference>
<gene>
    <name evidence="3" type="primary">cut-1_5</name>
    <name evidence="3" type="ORF">CM83_99553</name>
</gene>
<dbReference type="Pfam" id="PF25057">
    <property type="entry name" value="CUT_N"/>
    <property type="match status" value="1"/>
</dbReference>
<dbReference type="PROSITE" id="PS51034">
    <property type="entry name" value="ZP_2"/>
    <property type="match status" value="1"/>
</dbReference>
<dbReference type="InterPro" id="IPR001507">
    <property type="entry name" value="ZP_dom"/>
</dbReference>
<feature type="non-terminal residue" evidence="3">
    <location>
        <position position="205"/>
    </location>
</feature>
<dbReference type="EMBL" id="GBRD01001094">
    <property type="protein sequence ID" value="JAG64727.1"/>
    <property type="molecule type" value="Transcribed_RNA"/>
</dbReference>
<organism evidence="3">
    <name type="scientific">Lygus hesperus</name>
    <name type="common">Western plant bug</name>
    <dbReference type="NCBI Taxonomy" id="30085"/>
    <lineage>
        <taxon>Eukaryota</taxon>
        <taxon>Metazoa</taxon>
        <taxon>Ecdysozoa</taxon>
        <taxon>Arthropoda</taxon>
        <taxon>Hexapoda</taxon>
        <taxon>Insecta</taxon>
        <taxon>Pterygota</taxon>
        <taxon>Neoptera</taxon>
        <taxon>Paraneoptera</taxon>
        <taxon>Hemiptera</taxon>
        <taxon>Heteroptera</taxon>
        <taxon>Panheteroptera</taxon>
        <taxon>Cimicomorpha</taxon>
        <taxon>Miridae</taxon>
        <taxon>Mirini</taxon>
        <taxon>Lygus</taxon>
    </lineage>
</organism>
<feature type="chain" id="PRO_5015033862" evidence="1">
    <location>
        <begin position="23"/>
        <end position="205"/>
    </location>
</feature>
<dbReference type="AlphaFoldDB" id="A0A0A9XJ07"/>
<dbReference type="EMBL" id="GBHO01023625">
    <property type="protein sequence ID" value="JAG19979.1"/>
    <property type="molecule type" value="Transcribed_RNA"/>
</dbReference>
<feature type="domain" description="ZP" evidence="2">
    <location>
        <begin position="95"/>
        <end position="205"/>
    </location>
</feature>
<name>A0A0A9XJ07_LYGHE</name>
<reference evidence="3" key="2">
    <citation type="submission" date="2014-07" db="EMBL/GenBank/DDBJ databases">
        <authorList>
            <person name="Hull J."/>
        </authorList>
    </citation>
    <scope>NUCLEOTIDE SEQUENCE</scope>
</reference>
<feature type="signal peptide" evidence="1">
    <location>
        <begin position="1"/>
        <end position="22"/>
    </location>
</feature>
<evidence type="ECO:0000313" key="4">
    <source>
        <dbReference type="EMBL" id="JAG64727.1"/>
    </source>
</evidence>